<protein>
    <submittedName>
        <fullName evidence="1">Semaphorin-3E</fullName>
    </submittedName>
</protein>
<dbReference type="AlphaFoldDB" id="A0A8J4UHY8"/>
<accession>A0A8J4UHY8</accession>
<keyword evidence="2" id="KW-1185">Reference proteome</keyword>
<sequence length="74" mass="8736">MGLQRWQEVKSFKRPGAHKATWLRAHTLNTFRMTELLIMAWLHGLEMKKRFRRADSTHSRSAATCRRDLKEGVV</sequence>
<dbReference type="EMBL" id="QNUK01000025">
    <property type="protein sequence ID" value="KAF5907026.1"/>
    <property type="molecule type" value="Genomic_DNA"/>
</dbReference>
<name>A0A8J4UHY8_CLAMG</name>
<dbReference type="Proteomes" id="UP000727407">
    <property type="component" value="Unassembled WGS sequence"/>
</dbReference>
<organism evidence="1 2">
    <name type="scientific">Clarias magur</name>
    <name type="common">Asian catfish</name>
    <name type="synonym">Macropteronotus magur</name>
    <dbReference type="NCBI Taxonomy" id="1594786"/>
    <lineage>
        <taxon>Eukaryota</taxon>
        <taxon>Metazoa</taxon>
        <taxon>Chordata</taxon>
        <taxon>Craniata</taxon>
        <taxon>Vertebrata</taxon>
        <taxon>Euteleostomi</taxon>
        <taxon>Actinopterygii</taxon>
        <taxon>Neopterygii</taxon>
        <taxon>Teleostei</taxon>
        <taxon>Ostariophysi</taxon>
        <taxon>Siluriformes</taxon>
        <taxon>Clariidae</taxon>
        <taxon>Clarias</taxon>
    </lineage>
</organism>
<gene>
    <name evidence="1" type="primary">sema3e</name>
    <name evidence="1" type="ORF">DAT39_003128</name>
</gene>
<evidence type="ECO:0000313" key="2">
    <source>
        <dbReference type="Proteomes" id="UP000727407"/>
    </source>
</evidence>
<reference evidence="1" key="1">
    <citation type="submission" date="2020-07" db="EMBL/GenBank/DDBJ databases">
        <title>Clarias magur genome sequencing, assembly and annotation.</title>
        <authorList>
            <person name="Kushwaha B."/>
            <person name="Kumar R."/>
            <person name="Das P."/>
            <person name="Joshi C.G."/>
            <person name="Kumar D."/>
            <person name="Nagpure N.S."/>
            <person name="Pandey M."/>
            <person name="Agarwal S."/>
            <person name="Srivastava S."/>
            <person name="Singh M."/>
            <person name="Sahoo L."/>
            <person name="Jayasankar P."/>
            <person name="Meher P.K."/>
            <person name="Koringa P.G."/>
            <person name="Iquebal M.A."/>
            <person name="Das S.P."/>
            <person name="Bit A."/>
            <person name="Patnaik S."/>
            <person name="Patel N."/>
            <person name="Shah T.M."/>
            <person name="Hinsu A."/>
            <person name="Jena J.K."/>
        </authorList>
    </citation>
    <scope>NUCLEOTIDE SEQUENCE</scope>
    <source>
        <strain evidence="1">CIFAMagur01</strain>
        <tissue evidence="1">Testis</tissue>
    </source>
</reference>
<evidence type="ECO:0000313" key="1">
    <source>
        <dbReference type="EMBL" id="KAF5907026.1"/>
    </source>
</evidence>
<proteinExistence type="predicted"/>
<comment type="caution">
    <text evidence="1">The sequence shown here is derived from an EMBL/GenBank/DDBJ whole genome shotgun (WGS) entry which is preliminary data.</text>
</comment>